<evidence type="ECO:0000313" key="7">
    <source>
        <dbReference type="EMBL" id="KAH7277700.1"/>
    </source>
</evidence>
<dbReference type="InterPro" id="IPR000210">
    <property type="entry name" value="BTB/POZ_dom"/>
</dbReference>
<keyword evidence="8" id="KW-1185">Reference proteome</keyword>
<dbReference type="PROSITE" id="PS51649">
    <property type="entry name" value="NPH3"/>
    <property type="match status" value="1"/>
</dbReference>
<dbReference type="InterPro" id="IPR043454">
    <property type="entry name" value="NPH3/RPT2-like"/>
</dbReference>
<evidence type="ECO:0000313" key="8">
    <source>
        <dbReference type="Proteomes" id="UP000825935"/>
    </source>
</evidence>
<proteinExistence type="predicted"/>
<dbReference type="SMART" id="SM00225">
    <property type="entry name" value="BTB"/>
    <property type="match status" value="1"/>
</dbReference>
<evidence type="ECO:0000256" key="2">
    <source>
        <dbReference type="ARBA" id="ARBA00022786"/>
    </source>
</evidence>
<evidence type="ECO:0000259" key="5">
    <source>
        <dbReference type="PROSITE" id="PS50097"/>
    </source>
</evidence>
<dbReference type="Pfam" id="PF03000">
    <property type="entry name" value="NPH3"/>
    <property type="match status" value="1"/>
</dbReference>
<dbReference type="SUPFAM" id="SSF54695">
    <property type="entry name" value="POZ domain"/>
    <property type="match status" value="1"/>
</dbReference>
<dbReference type="Proteomes" id="UP000825935">
    <property type="component" value="Chromosome 38"/>
</dbReference>
<dbReference type="Gene3D" id="3.30.710.10">
    <property type="entry name" value="Potassium Channel Kv1.1, Chain A"/>
    <property type="match status" value="1"/>
</dbReference>
<keyword evidence="2" id="KW-0833">Ubl conjugation pathway</keyword>
<name>A0A8T2Q206_CERRI</name>
<comment type="pathway">
    <text evidence="1">Protein modification; protein ubiquitination.</text>
</comment>
<accession>A0A8T2Q206</accession>
<evidence type="ECO:0000256" key="1">
    <source>
        <dbReference type="ARBA" id="ARBA00004906"/>
    </source>
</evidence>
<evidence type="ECO:0000256" key="4">
    <source>
        <dbReference type="SAM" id="MobiDB-lite"/>
    </source>
</evidence>
<evidence type="ECO:0000256" key="3">
    <source>
        <dbReference type="SAM" id="Coils"/>
    </source>
</evidence>
<protein>
    <submittedName>
        <fullName evidence="7">Uncharacterized protein</fullName>
    </submittedName>
</protein>
<keyword evidence="3" id="KW-0175">Coiled coil</keyword>
<dbReference type="PANTHER" id="PTHR32370">
    <property type="entry name" value="OS12G0117600 PROTEIN"/>
    <property type="match status" value="1"/>
</dbReference>
<sequence>MACLKLGSKFDGFQRTGQAWFCTSGLPSDVVIEVDEMSFHLHKFPLISRSGRLARLLKDHLETNDEILHLQLPGIPGGPDAFELAAKFCYGLRLELTATNVVPLRCAAEYLEMTEEFGEENLIARTEGFLEQVVLQNWKESTRALQTCETLWNEVEQLGILNMCIDSVVTKACTDPSLVTWPFPNNSMQSPGGSFLWNGISTGARLKKPQVDWWYEDIAMLSLPLFKRVIIAMESRGLKPESMAGVLMHFARRYLPALNNRHGAKEGSSGRFASLCLSSVPSEAEQREILEIIEDLLPIQKAVVSTKFLTGLLRSAILLSASPECRSNIERRIGLQLEQASVEDLLIPNLTDNLETLYDIDCIQRILDHFLLLDQSTRPLSSPGSDIDGNMMNSPSLTPMMMVTRLVDGYLAEVAPDVNLKLPKFHSLAEALPDYARISDDGLYRAIDIFLKAHPWLKEDEREHLCQLMDCQKLTLEACTHAAQNERLPLRTVVQVLFFEQLQLRTAIASCFMVSDNSCPLQHPSAADGGIMPVAALRGEGWANAFRENHALKVDMDHMKLRVNDLERECSGMQEELQKLGKMRGQWKLLSKALGGRFKSHICRTKGNAVQDQTHADRRRDRALGSGHSKR</sequence>
<dbReference type="EMBL" id="CM035443">
    <property type="protein sequence ID" value="KAH7277698.1"/>
    <property type="molecule type" value="Genomic_DNA"/>
</dbReference>
<dbReference type="InterPro" id="IPR011333">
    <property type="entry name" value="SKP1/BTB/POZ_sf"/>
</dbReference>
<evidence type="ECO:0000259" key="6">
    <source>
        <dbReference type="PROSITE" id="PS51649"/>
    </source>
</evidence>
<dbReference type="CDD" id="cd18312">
    <property type="entry name" value="BTB_POZ_NPY3-like"/>
    <property type="match status" value="1"/>
</dbReference>
<comment type="caution">
    <text evidence="7">The sequence shown here is derived from an EMBL/GenBank/DDBJ whole genome shotgun (WGS) entry which is preliminary data.</text>
</comment>
<feature type="domain" description="BTB" evidence="5">
    <location>
        <begin position="28"/>
        <end position="98"/>
    </location>
</feature>
<reference evidence="7" key="1">
    <citation type="submission" date="2021-08" db="EMBL/GenBank/DDBJ databases">
        <title>WGS assembly of Ceratopteris richardii.</title>
        <authorList>
            <person name="Marchant D.B."/>
            <person name="Chen G."/>
            <person name="Jenkins J."/>
            <person name="Shu S."/>
            <person name="Leebens-Mack J."/>
            <person name="Grimwood J."/>
            <person name="Schmutz J."/>
            <person name="Soltis P."/>
            <person name="Soltis D."/>
            <person name="Chen Z.-H."/>
        </authorList>
    </citation>
    <scope>NUCLEOTIDE SEQUENCE</scope>
    <source>
        <strain evidence="7">Whitten #5841</strain>
        <tissue evidence="7">Leaf</tissue>
    </source>
</reference>
<dbReference type="Pfam" id="PF00651">
    <property type="entry name" value="BTB"/>
    <property type="match status" value="1"/>
</dbReference>
<feature type="compositionally biased region" description="Basic and acidic residues" evidence="4">
    <location>
        <begin position="614"/>
        <end position="623"/>
    </location>
</feature>
<gene>
    <name evidence="7" type="ORF">KP509_38G003100</name>
</gene>
<dbReference type="InterPro" id="IPR027356">
    <property type="entry name" value="NPH3_dom"/>
</dbReference>
<dbReference type="OrthoDB" id="624345at2759"/>
<dbReference type="OMA" id="YLPGINR"/>
<feature type="coiled-coil region" evidence="3">
    <location>
        <begin position="549"/>
        <end position="583"/>
    </location>
</feature>
<dbReference type="PROSITE" id="PS50097">
    <property type="entry name" value="BTB"/>
    <property type="match status" value="1"/>
</dbReference>
<dbReference type="EMBL" id="CM035443">
    <property type="protein sequence ID" value="KAH7277700.1"/>
    <property type="molecule type" value="Genomic_DNA"/>
</dbReference>
<organism evidence="7 8">
    <name type="scientific">Ceratopteris richardii</name>
    <name type="common">Triangle waterfern</name>
    <dbReference type="NCBI Taxonomy" id="49495"/>
    <lineage>
        <taxon>Eukaryota</taxon>
        <taxon>Viridiplantae</taxon>
        <taxon>Streptophyta</taxon>
        <taxon>Embryophyta</taxon>
        <taxon>Tracheophyta</taxon>
        <taxon>Polypodiopsida</taxon>
        <taxon>Polypodiidae</taxon>
        <taxon>Polypodiales</taxon>
        <taxon>Pteridineae</taxon>
        <taxon>Pteridaceae</taxon>
        <taxon>Parkerioideae</taxon>
        <taxon>Ceratopteris</taxon>
    </lineage>
</organism>
<dbReference type="AlphaFoldDB" id="A0A8T2Q206"/>
<feature type="domain" description="NPH3" evidence="6">
    <location>
        <begin position="212"/>
        <end position="503"/>
    </location>
</feature>
<feature type="region of interest" description="Disordered" evidence="4">
    <location>
        <begin position="606"/>
        <end position="631"/>
    </location>
</feature>